<keyword evidence="2" id="KW-1133">Transmembrane helix</keyword>
<name>A0A2C9KYS7_BIOGL</name>
<dbReference type="AlphaFoldDB" id="A0A2C9KYS7"/>
<reference evidence="3" key="1">
    <citation type="submission" date="2020-05" db="UniProtKB">
        <authorList>
            <consortium name="EnsemblMetazoa"/>
        </authorList>
    </citation>
    <scope>IDENTIFICATION</scope>
    <source>
        <strain evidence="3">BB02</strain>
    </source>
</reference>
<feature type="transmembrane region" description="Helical" evidence="2">
    <location>
        <begin position="57"/>
        <end position="80"/>
    </location>
</feature>
<evidence type="ECO:0000313" key="3">
    <source>
        <dbReference type="EnsemblMetazoa" id="BGLB025075-PA"/>
    </source>
</evidence>
<feature type="compositionally biased region" description="Acidic residues" evidence="1">
    <location>
        <begin position="26"/>
        <end position="44"/>
    </location>
</feature>
<feature type="region of interest" description="Disordered" evidence="1">
    <location>
        <begin position="26"/>
        <end position="46"/>
    </location>
</feature>
<dbReference type="VEuPathDB" id="VectorBase:BGLB025075"/>
<dbReference type="OrthoDB" id="6155993at2759"/>
<dbReference type="EnsemblMetazoa" id="BGLB025075-RA">
    <property type="protein sequence ID" value="BGLB025075-PA"/>
    <property type="gene ID" value="BGLB025075"/>
</dbReference>
<evidence type="ECO:0000256" key="2">
    <source>
        <dbReference type="SAM" id="Phobius"/>
    </source>
</evidence>
<sequence length="416" mass="47135">MEARDHDLFTACRESFIARIFFQEAEDETDETRDESDDSDDSDATDYSQQREFNYNCIVKSILAGVVTATAIFMVVIMAANRKSNSPENSFISRDGSTSPNSLNHQFLVREVNSEGYVQILAVNEEISTYVIQFNPDLNKYYNAFLVVNFQEEIETVLIVSKSKNDYGTDIEENIILYCAASRFQRQFSGSFAKVSDIMKSSKISRRVSGSLVELESCYIGAPYLLSRFMSKIVNGSCQRLSQVDMFLWNQMDDTLACGDRTVARTDYGHCPEHLCENYPGVPISRGLACNKFRSCNYVMANCDPYLPHKPRSFENRPYCVCRRTASDDGARLECPHIDDDGGECEIPRRNLMAVQSGLPCLCMYKLRVLYPFLHTPKEQGSDQGLDDTADSNIIDWVFREEVITAPALKFSHCPC</sequence>
<keyword evidence="2" id="KW-0812">Transmembrane</keyword>
<keyword evidence="2" id="KW-0472">Membrane</keyword>
<proteinExistence type="predicted"/>
<dbReference type="KEGG" id="bgt:106056886"/>
<evidence type="ECO:0000313" key="4">
    <source>
        <dbReference type="Proteomes" id="UP000076420"/>
    </source>
</evidence>
<organism evidence="3 4">
    <name type="scientific">Biomphalaria glabrata</name>
    <name type="common">Bloodfluke planorb</name>
    <name type="synonym">Freshwater snail</name>
    <dbReference type="NCBI Taxonomy" id="6526"/>
    <lineage>
        <taxon>Eukaryota</taxon>
        <taxon>Metazoa</taxon>
        <taxon>Spiralia</taxon>
        <taxon>Lophotrochozoa</taxon>
        <taxon>Mollusca</taxon>
        <taxon>Gastropoda</taxon>
        <taxon>Heterobranchia</taxon>
        <taxon>Euthyneura</taxon>
        <taxon>Panpulmonata</taxon>
        <taxon>Hygrophila</taxon>
        <taxon>Lymnaeoidea</taxon>
        <taxon>Planorbidae</taxon>
        <taxon>Biomphalaria</taxon>
    </lineage>
</organism>
<dbReference type="RefSeq" id="XP_013069251.2">
    <property type="nucleotide sequence ID" value="XM_013213797.2"/>
</dbReference>
<evidence type="ECO:0000256" key="1">
    <source>
        <dbReference type="SAM" id="MobiDB-lite"/>
    </source>
</evidence>
<gene>
    <name evidence="3" type="primary">106056886</name>
</gene>
<dbReference type="Proteomes" id="UP000076420">
    <property type="component" value="Unassembled WGS sequence"/>
</dbReference>
<accession>A0A2C9KYS7</accession>
<dbReference type="VEuPathDB" id="VectorBase:BGLAX_047624"/>
<protein>
    <submittedName>
        <fullName evidence="3">Uncharacterized protein</fullName>
    </submittedName>
</protein>